<gene>
    <name evidence="2" type="ORF">PFDG_05193</name>
</gene>
<feature type="transmembrane region" description="Helical" evidence="1">
    <location>
        <begin position="34"/>
        <end position="53"/>
    </location>
</feature>
<name>A0A0L7M9V8_PLAF4</name>
<reference evidence="3" key="1">
    <citation type="submission" date="2006-09" db="EMBL/GenBank/DDBJ databases">
        <title>Annotation of Plasmodium falciparum Dd2.</title>
        <authorList>
            <consortium name="The Broad Institute Genome Sequencing Platform"/>
            <person name="Volkman S.K."/>
            <person name="Neafsey D.E."/>
            <person name="Dash A.P."/>
            <person name="Chitnis C.E."/>
            <person name="Hartl D.L."/>
            <person name="Young S.K."/>
            <person name="Zeng Q."/>
            <person name="Koehrsen M."/>
            <person name="Alvarado L."/>
            <person name="Berlin A."/>
            <person name="Borenstein D."/>
            <person name="Chapman S.B."/>
            <person name="Chen Z."/>
            <person name="Engels R."/>
            <person name="Freedman E."/>
            <person name="Gellesch M."/>
            <person name="Goldberg J."/>
            <person name="Griggs A."/>
            <person name="Gujja S."/>
            <person name="Heilman E.R."/>
            <person name="Heiman D.I."/>
            <person name="Howarth C."/>
            <person name="Jen D."/>
            <person name="Larson L."/>
            <person name="Mehta T."/>
            <person name="Neiman D."/>
            <person name="Park D."/>
            <person name="Pearson M."/>
            <person name="Roberts A."/>
            <person name="Saif S."/>
            <person name="Shea T."/>
            <person name="Shenoy N."/>
            <person name="Sisk P."/>
            <person name="Stolte C."/>
            <person name="Sykes S."/>
            <person name="Walk T."/>
            <person name="White J."/>
            <person name="Yandava C."/>
            <person name="Haas B."/>
            <person name="Henn M.R."/>
            <person name="Nusbaum C."/>
            <person name="Birren B."/>
        </authorList>
    </citation>
    <scope>NUCLEOTIDE SEQUENCE [LARGE SCALE GENOMIC DNA]</scope>
</reference>
<evidence type="ECO:0000313" key="2">
    <source>
        <dbReference type="EMBL" id="KOB89642.1"/>
    </source>
</evidence>
<keyword evidence="1" id="KW-1133">Transmembrane helix</keyword>
<evidence type="ECO:0000256" key="1">
    <source>
        <dbReference type="SAM" id="Phobius"/>
    </source>
</evidence>
<keyword evidence="1" id="KW-0472">Membrane</keyword>
<sequence>MKNDKNCNFQFFFKLLFTDKFHNIEEVILLFKNLYFFNIHLISLFFYILECFFQKLKRKIMSHELFIVHVEHINQK</sequence>
<evidence type="ECO:0000313" key="3">
    <source>
        <dbReference type="Proteomes" id="UP000054282"/>
    </source>
</evidence>
<dbReference type="KEGG" id="pfd:PFDG_05193"/>
<proteinExistence type="predicted"/>
<dbReference type="AlphaFoldDB" id="A0A0L7M9V8"/>
<accession>A0A0L7M9V8</accession>
<organism evidence="2 3">
    <name type="scientific">Plasmodium falciparum (isolate Dd2)</name>
    <dbReference type="NCBI Taxonomy" id="57267"/>
    <lineage>
        <taxon>Eukaryota</taxon>
        <taxon>Sar</taxon>
        <taxon>Alveolata</taxon>
        <taxon>Apicomplexa</taxon>
        <taxon>Aconoidasida</taxon>
        <taxon>Haemosporida</taxon>
        <taxon>Plasmodiidae</taxon>
        <taxon>Plasmodium</taxon>
        <taxon>Plasmodium (Laverania)</taxon>
    </lineage>
</organism>
<dbReference type="EMBL" id="GG702837">
    <property type="protein sequence ID" value="KOB89642.1"/>
    <property type="molecule type" value="Genomic_DNA"/>
</dbReference>
<reference evidence="3" key="2">
    <citation type="submission" date="2006-09" db="EMBL/GenBank/DDBJ databases">
        <title>The genome sequence of Plasmodium falciparum Dd2.</title>
        <authorList>
            <consortium name="The Broad Institute Genome Sequencing Platform"/>
            <person name="Birren B."/>
            <person name="Lander E."/>
            <person name="Galagan J."/>
            <person name="Nusbaum C."/>
            <person name="Devon K."/>
            <person name="Henn M."/>
            <person name="Jaffe D."/>
            <person name="Butler J."/>
            <person name="Alvarez P."/>
            <person name="Gnerre S."/>
            <person name="Grabherr M."/>
            <person name="Kleber M."/>
            <person name="Mauceli E."/>
            <person name="Brockman W."/>
            <person name="MacCallum I.A."/>
            <person name="Rounsley S."/>
            <person name="Young S."/>
            <person name="LaButti K."/>
            <person name="Pushparaj V."/>
            <person name="DeCaprio D."/>
            <person name="Crawford M."/>
            <person name="Koehrsen M."/>
            <person name="Engels R."/>
            <person name="Montgomery P."/>
            <person name="Pearson M."/>
            <person name="Howarth C."/>
            <person name="Larson L."/>
            <person name="Luoma S."/>
            <person name="White J."/>
            <person name="Kodira C."/>
            <person name="Zeng Q."/>
            <person name="O'Leary S."/>
            <person name="Yandava C."/>
            <person name="Alvarado L."/>
            <person name="Wirth D."/>
            <person name="Volkman S."/>
            <person name="Hartl D."/>
        </authorList>
    </citation>
    <scope>NUCLEOTIDE SEQUENCE [LARGE SCALE GENOMIC DNA]</scope>
</reference>
<keyword evidence="1" id="KW-0812">Transmembrane</keyword>
<dbReference type="Proteomes" id="UP000054282">
    <property type="component" value="Unassembled WGS sequence"/>
</dbReference>
<protein>
    <submittedName>
        <fullName evidence="2">Uncharacterized protein</fullName>
    </submittedName>
</protein>